<dbReference type="InterPro" id="IPR008271">
    <property type="entry name" value="Ser/Thr_kinase_AS"/>
</dbReference>
<feature type="transmembrane region" description="Helical" evidence="6">
    <location>
        <begin position="300"/>
        <end position="321"/>
    </location>
</feature>
<dbReference type="Gene3D" id="3.30.200.20">
    <property type="entry name" value="Phosphorylase Kinase, domain 1"/>
    <property type="match status" value="1"/>
</dbReference>
<evidence type="ECO:0000256" key="3">
    <source>
        <dbReference type="ARBA" id="ARBA00022777"/>
    </source>
</evidence>
<feature type="region of interest" description="Disordered" evidence="5">
    <location>
        <begin position="350"/>
        <end position="371"/>
    </location>
</feature>
<dbReference type="EMBL" id="FOVH01000041">
    <property type="protein sequence ID" value="SFQ49073.1"/>
    <property type="molecule type" value="Genomic_DNA"/>
</dbReference>
<gene>
    <name evidence="8" type="ORF">SAMN04489713_14111</name>
</gene>
<dbReference type="Gene3D" id="1.10.510.10">
    <property type="entry name" value="Transferase(Phosphotransferase) domain 1"/>
    <property type="match status" value="1"/>
</dbReference>
<reference evidence="8 9" key="1">
    <citation type="submission" date="2016-10" db="EMBL/GenBank/DDBJ databases">
        <authorList>
            <person name="de Groot N.N."/>
        </authorList>
    </citation>
    <scope>NUCLEOTIDE SEQUENCE [LARGE SCALE GENOMIC DNA]</scope>
    <source>
        <strain evidence="8 9">DSM 43067</strain>
    </source>
</reference>
<keyword evidence="2" id="KW-0547">Nucleotide-binding</keyword>
<evidence type="ECO:0000313" key="8">
    <source>
        <dbReference type="EMBL" id="SFQ49073.1"/>
    </source>
</evidence>
<dbReference type="Pfam" id="PF00069">
    <property type="entry name" value="Pkinase"/>
    <property type="match status" value="1"/>
</dbReference>
<evidence type="ECO:0000313" key="9">
    <source>
        <dbReference type="Proteomes" id="UP000183413"/>
    </source>
</evidence>
<dbReference type="SMART" id="SM00220">
    <property type="entry name" value="S_TKc"/>
    <property type="match status" value="1"/>
</dbReference>
<evidence type="ECO:0000256" key="2">
    <source>
        <dbReference type="ARBA" id="ARBA00022741"/>
    </source>
</evidence>
<protein>
    <submittedName>
        <fullName evidence="8">Protein kinase domain-containing protein</fullName>
    </submittedName>
</protein>
<keyword evidence="3 8" id="KW-0418">Kinase</keyword>
<dbReference type="CDD" id="cd14014">
    <property type="entry name" value="STKc_PknB_like"/>
    <property type="match status" value="1"/>
</dbReference>
<evidence type="ECO:0000256" key="5">
    <source>
        <dbReference type="SAM" id="MobiDB-lite"/>
    </source>
</evidence>
<dbReference type="AlphaFoldDB" id="A0A1I5YXT6"/>
<feature type="domain" description="Protein kinase" evidence="7">
    <location>
        <begin position="16"/>
        <end position="256"/>
    </location>
</feature>
<dbReference type="InParanoid" id="A0A1I5YXT6"/>
<evidence type="ECO:0000256" key="4">
    <source>
        <dbReference type="ARBA" id="ARBA00022840"/>
    </source>
</evidence>
<dbReference type="PANTHER" id="PTHR43289:SF34">
    <property type="entry name" value="SERINE_THREONINE-PROTEIN KINASE YBDM-RELATED"/>
    <property type="match status" value="1"/>
</dbReference>
<dbReference type="RefSeq" id="WP_075025085.1">
    <property type="nucleotide sequence ID" value="NZ_FOVH01000041.1"/>
</dbReference>
<dbReference type="PROSITE" id="PS50011">
    <property type="entry name" value="PROTEIN_KINASE_DOM"/>
    <property type="match status" value="1"/>
</dbReference>
<name>A0A1I5YXT6_9ACTN</name>
<proteinExistence type="predicted"/>
<keyword evidence="4" id="KW-0067">ATP-binding</keyword>
<keyword evidence="1" id="KW-0808">Transferase</keyword>
<evidence type="ECO:0000256" key="1">
    <source>
        <dbReference type="ARBA" id="ARBA00022679"/>
    </source>
</evidence>
<feature type="transmembrane region" description="Helical" evidence="6">
    <location>
        <begin position="328"/>
        <end position="346"/>
    </location>
</feature>
<keyword evidence="6" id="KW-1133">Transmembrane helix</keyword>
<dbReference type="InterPro" id="IPR000719">
    <property type="entry name" value="Prot_kinase_dom"/>
</dbReference>
<dbReference type="eggNOG" id="COG0515">
    <property type="taxonomic scope" value="Bacteria"/>
</dbReference>
<keyword evidence="6" id="KW-0472">Membrane</keyword>
<accession>A0A1I5YXT6</accession>
<sequence length="371" mass="40587">MTLPLLPDDPQLIGRYRLLGRLGQGGQGVVYLAEADDLGRVALKRLIAGTLDELADRRAQVRFKREVVALRQLNEKCTAPILDWDLDADPPYLVSVYVPGRSLHELVAGDGAVRPLRRDELEGLAVRTITALSAVHRKGIMHRDIKPKNILIGRDSRPRIIDFGVAKMLNSDTQSREIFGTPAFMSPEQHRNDRVKTKTDIYSWALTILFAAGGYDPESGKSDVNRVGDPLRGMLEACLAEDQEKRPSAHELHWQMTKAGIARAHGASEEWTAVSAMPSGGTAAGHTRRLLATPWYLRPYLPIPVSVGVTTALTTLAFVLLDAGAEKVLPAAVGLFVVTLMLFSIGTDPAHHSQVRQGRGRPRKPIPPPPG</sequence>
<dbReference type="PANTHER" id="PTHR43289">
    <property type="entry name" value="MITOGEN-ACTIVATED PROTEIN KINASE KINASE KINASE 20-RELATED"/>
    <property type="match status" value="1"/>
</dbReference>
<dbReference type="GO" id="GO:0004674">
    <property type="term" value="F:protein serine/threonine kinase activity"/>
    <property type="evidence" value="ECO:0007669"/>
    <property type="project" value="TreeGrafter"/>
</dbReference>
<dbReference type="SUPFAM" id="SSF56112">
    <property type="entry name" value="Protein kinase-like (PK-like)"/>
    <property type="match status" value="1"/>
</dbReference>
<dbReference type="Proteomes" id="UP000183413">
    <property type="component" value="Unassembled WGS sequence"/>
</dbReference>
<keyword evidence="9" id="KW-1185">Reference proteome</keyword>
<dbReference type="InterPro" id="IPR011009">
    <property type="entry name" value="Kinase-like_dom_sf"/>
</dbReference>
<evidence type="ECO:0000259" key="7">
    <source>
        <dbReference type="PROSITE" id="PS50011"/>
    </source>
</evidence>
<dbReference type="STRING" id="1993.SAMN04489713_14111"/>
<organism evidence="8 9">
    <name type="scientific">Actinomadura madurae</name>
    <dbReference type="NCBI Taxonomy" id="1993"/>
    <lineage>
        <taxon>Bacteria</taxon>
        <taxon>Bacillati</taxon>
        <taxon>Actinomycetota</taxon>
        <taxon>Actinomycetes</taxon>
        <taxon>Streptosporangiales</taxon>
        <taxon>Thermomonosporaceae</taxon>
        <taxon>Actinomadura</taxon>
    </lineage>
</organism>
<dbReference type="PROSITE" id="PS00108">
    <property type="entry name" value="PROTEIN_KINASE_ST"/>
    <property type="match status" value="1"/>
</dbReference>
<keyword evidence="6" id="KW-0812">Transmembrane</keyword>
<evidence type="ECO:0000256" key="6">
    <source>
        <dbReference type="SAM" id="Phobius"/>
    </source>
</evidence>
<dbReference type="GO" id="GO:0005524">
    <property type="term" value="F:ATP binding"/>
    <property type="evidence" value="ECO:0007669"/>
    <property type="project" value="UniProtKB-KW"/>
</dbReference>